<organism evidence="8 9">
    <name type="scientific">Panicum virgatum</name>
    <name type="common">Blackwell switchgrass</name>
    <dbReference type="NCBI Taxonomy" id="38727"/>
    <lineage>
        <taxon>Eukaryota</taxon>
        <taxon>Viridiplantae</taxon>
        <taxon>Streptophyta</taxon>
        <taxon>Embryophyta</taxon>
        <taxon>Tracheophyta</taxon>
        <taxon>Spermatophyta</taxon>
        <taxon>Magnoliopsida</taxon>
        <taxon>Liliopsida</taxon>
        <taxon>Poales</taxon>
        <taxon>Poaceae</taxon>
        <taxon>PACMAD clade</taxon>
        <taxon>Panicoideae</taxon>
        <taxon>Panicodae</taxon>
        <taxon>Paniceae</taxon>
        <taxon>Panicinae</taxon>
        <taxon>Panicum</taxon>
        <taxon>Panicum sect. Hiantes</taxon>
    </lineage>
</organism>
<dbReference type="CDD" id="cd14798">
    <property type="entry name" value="RX-CC_like"/>
    <property type="match status" value="1"/>
</dbReference>
<evidence type="ECO:0000256" key="1">
    <source>
        <dbReference type="ARBA" id="ARBA00008894"/>
    </source>
</evidence>
<dbReference type="GO" id="GO:0006952">
    <property type="term" value="P:defense response"/>
    <property type="evidence" value="ECO:0007669"/>
    <property type="project" value="UniProtKB-KW"/>
</dbReference>
<comment type="similarity">
    <text evidence="1">Belongs to the disease resistance NB-LRR family.</text>
</comment>
<dbReference type="Proteomes" id="UP000823388">
    <property type="component" value="Chromosome 3N"/>
</dbReference>
<protein>
    <recommendedName>
        <fullName evidence="10">Rx N-terminal domain-containing protein</fullName>
    </recommendedName>
</protein>
<dbReference type="InterPro" id="IPR041118">
    <property type="entry name" value="Rx_N"/>
</dbReference>
<evidence type="ECO:0000256" key="4">
    <source>
        <dbReference type="ARBA" id="ARBA00022741"/>
    </source>
</evidence>
<feature type="domain" description="Disease resistance N-terminal" evidence="7">
    <location>
        <begin position="54"/>
        <end position="138"/>
    </location>
</feature>
<dbReference type="EMBL" id="CM029042">
    <property type="protein sequence ID" value="KAG2621330.1"/>
    <property type="molecule type" value="Genomic_DNA"/>
</dbReference>
<feature type="domain" description="NB-ARC" evidence="6">
    <location>
        <begin position="233"/>
        <end position="301"/>
    </location>
</feature>
<keyword evidence="9" id="KW-1185">Reference proteome</keyword>
<dbReference type="Pfam" id="PF18052">
    <property type="entry name" value="Rx_N"/>
    <property type="match status" value="1"/>
</dbReference>
<keyword evidence="3" id="KW-0677">Repeat</keyword>
<dbReference type="Gene3D" id="1.20.5.4130">
    <property type="match status" value="1"/>
</dbReference>
<dbReference type="Pfam" id="PF00931">
    <property type="entry name" value="NB-ARC"/>
    <property type="match status" value="1"/>
</dbReference>
<evidence type="ECO:0000259" key="6">
    <source>
        <dbReference type="Pfam" id="PF00931"/>
    </source>
</evidence>
<evidence type="ECO:0000313" key="8">
    <source>
        <dbReference type="EMBL" id="KAG2621330.1"/>
    </source>
</evidence>
<evidence type="ECO:0000256" key="5">
    <source>
        <dbReference type="ARBA" id="ARBA00022821"/>
    </source>
</evidence>
<dbReference type="InterPro" id="IPR027417">
    <property type="entry name" value="P-loop_NTPase"/>
</dbReference>
<evidence type="ECO:0000313" key="9">
    <source>
        <dbReference type="Proteomes" id="UP000823388"/>
    </source>
</evidence>
<evidence type="ECO:0000259" key="7">
    <source>
        <dbReference type="Pfam" id="PF18052"/>
    </source>
</evidence>
<dbReference type="OrthoDB" id="1742798at2759"/>
<keyword evidence="4" id="KW-0547">Nucleotide-binding</keyword>
<dbReference type="GO" id="GO:0043531">
    <property type="term" value="F:ADP binding"/>
    <property type="evidence" value="ECO:0007669"/>
    <property type="project" value="InterPro"/>
</dbReference>
<dbReference type="PANTHER" id="PTHR19338">
    <property type="entry name" value="TRANSLOCASE OF INNER MITOCHONDRIAL MEMBRANE 13 HOMOLOG"/>
    <property type="match status" value="1"/>
</dbReference>
<gene>
    <name evidence="8" type="ORF">PVAP13_3NG247826</name>
</gene>
<comment type="caution">
    <text evidence="8">The sequence shown here is derived from an EMBL/GenBank/DDBJ whole genome shotgun (WGS) entry which is preliminary data.</text>
</comment>
<reference evidence="8" key="1">
    <citation type="submission" date="2020-05" db="EMBL/GenBank/DDBJ databases">
        <title>WGS assembly of Panicum virgatum.</title>
        <authorList>
            <person name="Lovell J.T."/>
            <person name="Jenkins J."/>
            <person name="Shu S."/>
            <person name="Juenger T.E."/>
            <person name="Schmutz J."/>
        </authorList>
    </citation>
    <scope>NUCLEOTIDE SEQUENCE</scope>
    <source>
        <strain evidence="8">AP13</strain>
    </source>
</reference>
<accession>A0A8T0UFG5</accession>
<dbReference type="InterPro" id="IPR038005">
    <property type="entry name" value="RX-like_CC"/>
</dbReference>
<evidence type="ECO:0000256" key="3">
    <source>
        <dbReference type="ARBA" id="ARBA00022737"/>
    </source>
</evidence>
<dbReference type="SUPFAM" id="SSF52540">
    <property type="entry name" value="P-loop containing nucleoside triphosphate hydrolases"/>
    <property type="match status" value="1"/>
</dbReference>
<proteinExistence type="inferred from homology"/>
<dbReference type="AlphaFoldDB" id="A0A8T0UFG5"/>
<dbReference type="PANTHER" id="PTHR19338:SF67">
    <property type="entry name" value="AAA+ ATPASE DOMAIN-CONTAINING PROTEIN"/>
    <property type="match status" value="1"/>
</dbReference>
<name>A0A8T0UFG5_PANVG</name>
<keyword evidence="5" id="KW-0611">Plant defense</keyword>
<evidence type="ECO:0008006" key="10">
    <source>
        <dbReference type="Google" id="ProtNLM"/>
    </source>
</evidence>
<dbReference type="InterPro" id="IPR002182">
    <property type="entry name" value="NB-ARC"/>
</dbReference>
<evidence type="ECO:0000256" key="2">
    <source>
        <dbReference type="ARBA" id="ARBA00022614"/>
    </source>
</evidence>
<sequence>MLAHGQHLYLRSADRYTSSTVLQYTSKPKHFHPYHSYPTQTSRELAIMDVLAGAMGNFGPKLLQLLQDEYNLTKELKEQVKSVSKEMKFIKAALEKLGEGRPDQLDPQLRIWSGEVRESLYDMEDVVDAFLVRVEGAGYTQSRLKRSTEWMGQLFSNVKARHNIASIIQDIKKQLEEVKDMRDKYEVDAVKPAAERIDPRLGALYQNASKLVGIEEPRDKLVEMLLSISTDGMSSKELKKVWVVGSGGLGKTTLAKVAYDKVKLKFDCCASVQVGQTPVAKKILKGILVGLINDERGRNNIGHHDNEMYTGADLMGLQRTS</sequence>
<keyword evidence="2" id="KW-0433">Leucine-rich repeat</keyword>
<dbReference type="Gene3D" id="3.40.50.300">
    <property type="entry name" value="P-loop containing nucleotide triphosphate hydrolases"/>
    <property type="match status" value="1"/>
</dbReference>